<comment type="caution">
    <text evidence="1">The sequence shown here is derived from an EMBL/GenBank/DDBJ whole genome shotgun (WGS) entry which is preliminary data.</text>
</comment>
<dbReference type="EMBL" id="RXHU01000094">
    <property type="protein sequence ID" value="RTE04277.1"/>
    <property type="molecule type" value="Genomic_DNA"/>
</dbReference>
<gene>
    <name evidence="1" type="ORF">EJQ19_27030</name>
</gene>
<keyword evidence="1" id="KW-0167">Capsid protein</keyword>
<dbReference type="Pfam" id="PF07875">
    <property type="entry name" value="Coat_F"/>
    <property type="match status" value="1"/>
</dbReference>
<proteinExistence type="predicted"/>
<dbReference type="Proteomes" id="UP000276128">
    <property type="component" value="Unassembled WGS sequence"/>
</dbReference>
<evidence type="ECO:0000313" key="2">
    <source>
        <dbReference type="Proteomes" id="UP000276128"/>
    </source>
</evidence>
<dbReference type="OrthoDB" id="1647790at2"/>
<dbReference type="AlphaFoldDB" id="A0A3S0C774"/>
<dbReference type="InterPro" id="IPR012851">
    <property type="entry name" value="Spore_coat_CotF-like"/>
</dbReference>
<keyword evidence="2" id="KW-1185">Reference proteome</keyword>
<dbReference type="RefSeq" id="WP_126144339.1">
    <property type="nucleotide sequence ID" value="NZ_RXHU01000094.1"/>
</dbReference>
<keyword evidence="1" id="KW-0946">Virion</keyword>
<name>A0A3S0C774_9BACL</name>
<protein>
    <submittedName>
        <fullName evidence="1">Spore coat protein</fullName>
    </submittedName>
</protein>
<reference evidence="1 2" key="1">
    <citation type="submission" date="2018-12" db="EMBL/GenBank/DDBJ databases">
        <title>Bacillus ochoae sp. nov., Paenibacillus whitsoniae sp. nov., Paenibacillus spiritus sp. nov. Isolated from the Mars Exploration Rover during spacecraft assembly.</title>
        <authorList>
            <person name="Seuylemezian A."/>
            <person name="Vaishampayan P."/>
        </authorList>
    </citation>
    <scope>NUCLEOTIDE SEQUENCE [LARGE SCALE GENOMIC DNA]</scope>
    <source>
        <strain evidence="1 2">MER 54</strain>
    </source>
</reference>
<organism evidence="1 2">
    <name type="scientific">Paenibacillus whitsoniae</name>
    <dbReference type="NCBI Taxonomy" id="2496558"/>
    <lineage>
        <taxon>Bacteria</taxon>
        <taxon>Bacillati</taxon>
        <taxon>Bacillota</taxon>
        <taxon>Bacilli</taxon>
        <taxon>Bacillales</taxon>
        <taxon>Paenibacillaceae</taxon>
        <taxon>Paenibacillus</taxon>
    </lineage>
</organism>
<evidence type="ECO:0000313" key="1">
    <source>
        <dbReference type="EMBL" id="RTE04277.1"/>
    </source>
</evidence>
<accession>A0A3S0C774</accession>
<sequence length="109" mass="12799">MSLELAMPQTGQLPQVKGPELNDRDFLNEILTHEKYLSSGYNTGLLEMQNPKLHETVQSILSNTHNTQYQIFNEMFQKGWYKMKVADQQEIQQAKTQFTNYQTQFPTFH</sequence>